<dbReference type="OrthoDB" id="9805474at2"/>
<dbReference type="InterPro" id="IPR043128">
    <property type="entry name" value="Rev_trsase/Diguanyl_cyclase"/>
</dbReference>
<dbReference type="AlphaFoldDB" id="A0A173UEV9"/>
<dbReference type="EMBL" id="CYXM01000009">
    <property type="protein sequence ID" value="CUN12970.1"/>
    <property type="molecule type" value="Genomic_DNA"/>
</dbReference>
<reference evidence="2 3" key="1">
    <citation type="submission" date="2015-09" db="EMBL/GenBank/DDBJ databases">
        <authorList>
            <consortium name="Pathogen Informatics"/>
        </authorList>
    </citation>
    <scope>NUCLEOTIDE SEQUENCE [LARGE SCALE GENOMIC DNA]</scope>
    <source>
        <strain evidence="2 3">2789STDY5834968</strain>
    </source>
</reference>
<gene>
    <name evidence="2" type="primary">cph2_2</name>
    <name evidence="2" type="ORF">ERS852580_02129</name>
</gene>
<organism evidence="2 3">
    <name type="scientific">Agathobacter rectalis</name>
    <dbReference type="NCBI Taxonomy" id="39491"/>
    <lineage>
        <taxon>Bacteria</taxon>
        <taxon>Bacillati</taxon>
        <taxon>Bacillota</taxon>
        <taxon>Clostridia</taxon>
        <taxon>Lachnospirales</taxon>
        <taxon>Lachnospiraceae</taxon>
        <taxon>Agathobacter</taxon>
    </lineage>
</organism>
<dbReference type="InterPro" id="IPR035919">
    <property type="entry name" value="EAL_sf"/>
</dbReference>
<evidence type="ECO:0000313" key="2">
    <source>
        <dbReference type="EMBL" id="CUN12970.1"/>
    </source>
</evidence>
<dbReference type="PANTHER" id="PTHR33121:SF79">
    <property type="entry name" value="CYCLIC DI-GMP PHOSPHODIESTERASE PDED-RELATED"/>
    <property type="match status" value="1"/>
</dbReference>
<sequence>MIENTIYKEFIDKISELSDGIYPIITDLDNDLSYVPDKTADFFGFEAGEHTCFFEQLSSCVNDVDLPEYKQEIRYRLNGEKPDDIFYVRMGKHTKEYMMGFYSDIFTGDDGHRYHVLVLRNENTLPDIDPYTYLYGQSKFERDINGYIMENRSVAIIEVEIGHIDEFNILYGSNFNTAIQRELALKFIYMMDGSTATYYMNNCKFVFVVKEADRALAEAFYQKIADTIKSMYFFKCFKFEFDIYAACLILKDYDGDTSTVISKVEYTLDRAKELHSPDLLFFNDMVRFNGSSHIDIMKIIHQSVINGCDGFFVEFQPIVKACNGEIMGAEALVRWKKEPFGTVPPGLFIDWLEDTPAMYELGNYIMRTAISAASKFAKIKPDFFINVNASSEQLEKECFVEDTLAILKEYDFPPSQLWIEITERCRDLPISMIKKTVTAFREAGIHTTMDDYGTGSSSSQMMLELPVEGVKIDMFFVKDILEEKKKQALVIGMINFANAADLKICIEGIENDNLESYLRQFDVTCFQGYHYSRSICQDELMKLLIKP</sequence>
<dbReference type="Gene3D" id="3.20.20.450">
    <property type="entry name" value="EAL domain"/>
    <property type="match status" value="1"/>
</dbReference>
<dbReference type="PROSITE" id="PS50883">
    <property type="entry name" value="EAL"/>
    <property type="match status" value="1"/>
</dbReference>
<dbReference type="PANTHER" id="PTHR33121">
    <property type="entry name" value="CYCLIC DI-GMP PHOSPHODIESTERASE PDEF"/>
    <property type="match status" value="1"/>
</dbReference>
<dbReference type="InterPro" id="IPR001633">
    <property type="entry name" value="EAL_dom"/>
</dbReference>
<accession>A0A173UEV9</accession>
<dbReference type="SMART" id="SM00052">
    <property type="entry name" value="EAL"/>
    <property type="match status" value="1"/>
</dbReference>
<dbReference type="GO" id="GO:0071111">
    <property type="term" value="F:cyclic-guanylate-specific phosphodiesterase activity"/>
    <property type="evidence" value="ECO:0007669"/>
    <property type="project" value="InterPro"/>
</dbReference>
<dbReference type="SUPFAM" id="SSF141868">
    <property type="entry name" value="EAL domain-like"/>
    <property type="match status" value="1"/>
</dbReference>
<dbReference type="InterPro" id="IPR050706">
    <property type="entry name" value="Cyclic-di-GMP_PDE-like"/>
</dbReference>
<evidence type="ECO:0000259" key="1">
    <source>
        <dbReference type="PROSITE" id="PS50883"/>
    </source>
</evidence>
<dbReference type="CDD" id="cd01948">
    <property type="entry name" value="EAL"/>
    <property type="match status" value="1"/>
</dbReference>
<name>A0A173UEV9_9FIRM</name>
<dbReference type="Proteomes" id="UP000095673">
    <property type="component" value="Unassembled WGS sequence"/>
</dbReference>
<dbReference type="Pfam" id="PF00563">
    <property type="entry name" value="EAL"/>
    <property type="match status" value="1"/>
</dbReference>
<dbReference type="RefSeq" id="WP_055238266.1">
    <property type="nucleotide sequence ID" value="NZ_CYXM01000009.1"/>
</dbReference>
<protein>
    <submittedName>
        <fullName evidence="2">Bacteriophytochrome cph2</fullName>
    </submittedName>
</protein>
<evidence type="ECO:0000313" key="3">
    <source>
        <dbReference type="Proteomes" id="UP000095673"/>
    </source>
</evidence>
<dbReference type="Gene3D" id="3.30.70.270">
    <property type="match status" value="1"/>
</dbReference>
<dbReference type="SUPFAM" id="SSF55073">
    <property type="entry name" value="Nucleotide cyclase"/>
    <property type="match status" value="1"/>
</dbReference>
<proteinExistence type="predicted"/>
<dbReference type="InterPro" id="IPR029787">
    <property type="entry name" value="Nucleotide_cyclase"/>
</dbReference>
<feature type="domain" description="EAL" evidence="1">
    <location>
        <begin position="293"/>
        <end position="547"/>
    </location>
</feature>